<evidence type="ECO:0000313" key="5">
    <source>
        <dbReference type="Proteomes" id="UP001239397"/>
    </source>
</evidence>
<protein>
    <submittedName>
        <fullName evidence="4">Alpha/beta hydrolase</fullName>
    </submittedName>
</protein>
<dbReference type="InterPro" id="IPR000073">
    <property type="entry name" value="AB_hydrolase_1"/>
</dbReference>
<evidence type="ECO:0000256" key="2">
    <source>
        <dbReference type="SAM" id="MobiDB-lite"/>
    </source>
</evidence>
<dbReference type="Proteomes" id="UP001239397">
    <property type="component" value="Chromosome"/>
</dbReference>
<dbReference type="Pfam" id="PF12697">
    <property type="entry name" value="Abhydrolase_6"/>
    <property type="match status" value="1"/>
</dbReference>
<dbReference type="InterPro" id="IPR050266">
    <property type="entry name" value="AB_hydrolase_sf"/>
</dbReference>
<keyword evidence="1 4" id="KW-0378">Hydrolase</keyword>
<feature type="domain" description="AB hydrolase-1" evidence="3">
    <location>
        <begin position="47"/>
        <end position="293"/>
    </location>
</feature>
<dbReference type="InterPro" id="IPR000639">
    <property type="entry name" value="Epox_hydrolase-like"/>
</dbReference>
<dbReference type="GO" id="GO:0016020">
    <property type="term" value="C:membrane"/>
    <property type="evidence" value="ECO:0007669"/>
    <property type="project" value="TreeGrafter"/>
</dbReference>
<reference evidence="4 5" key="1">
    <citation type="submission" date="2023-06" db="EMBL/GenBank/DDBJ databases">
        <authorList>
            <person name="Oyuntsetseg B."/>
            <person name="Kim S.B."/>
        </authorList>
    </citation>
    <scope>NUCLEOTIDE SEQUENCE [LARGE SCALE GENOMIC DNA]</scope>
    <source>
        <strain evidence="4 5">4-36</strain>
    </source>
</reference>
<dbReference type="GO" id="GO:0016787">
    <property type="term" value="F:hydrolase activity"/>
    <property type="evidence" value="ECO:0007669"/>
    <property type="project" value="UniProtKB-KW"/>
</dbReference>
<dbReference type="PRINTS" id="PR00111">
    <property type="entry name" value="ABHYDROLASE"/>
</dbReference>
<organism evidence="4 5">
    <name type="scientific">Amycolatopsis mongoliensis</name>
    <dbReference type="NCBI Taxonomy" id="715475"/>
    <lineage>
        <taxon>Bacteria</taxon>
        <taxon>Bacillati</taxon>
        <taxon>Actinomycetota</taxon>
        <taxon>Actinomycetes</taxon>
        <taxon>Pseudonocardiales</taxon>
        <taxon>Pseudonocardiaceae</taxon>
        <taxon>Amycolatopsis</taxon>
    </lineage>
</organism>
<proteinExistence type="predicted"/>
<name>A0A9Y2JKC8_9PSEU</name>
<evidence type="ECO:0000259" key="3">
    <source>
        <dbReference type="Pfam" id="PF12697"/>
    </source>
</evidence>
<gene>
    <name evidence="4" type="ORF">QRX60_33075</name>
</gene>
<dbReference type="RefSeq" id="WP_285995354.1">
    <property type="nucleotide sequence ID" value="NZ_CP127295.1"/>
</dbReference>
<dbReference type="InterPro" id="IPR029058">
    <property type="entry name" value="AB_hydrolase_fold"/>
</dbReference>
<dbReference type="AlphaFoldDB" id="A0A9Y2JKC8"/>
<feature type="region of interest" description="Disordered" evidence="2">
    <location>
        <begin position="1"/>
        <end position="20"/>
    </location>
</feature>
<dbReference type="Gene3D" id="3.40.50.1820">
    <property type="entry name" value="alpha/beta hydrolase"/>
    <property type="match status" value="1"/>
</dbReference>
<dbReference type="EMBL" id="CP127295">
    <property type="protein sequence ID" value="WIX98871.1"/>
    <property type="molecule type" value="Genomic_DNA"/>
</dbReference>
<sequence length="305" mass="32272">MKTHTQVTGGGPGHLDPGQGLTEQFVVLPGGRRLRAVTAGEGDGPAVVFEAGMSAPAASWVHTQREVSARTRTVAYDRAGYGGSDPDPHDRTIERIADDLTGLLDGLGETRPVVLVGHSWGGPVIRLFAERHPHRVAGLVFVDATVAEIISARDARILSWSFGVLAVLARLSGRNLVVKLTVPHLSRAITASDVDVIVRDYACARAMRAGRREAAQVVAALPAMRRLQAAGTPDVPTICLQAGRIDRGMAQARPLFNRVAAELMAAVPAGRVVVAEGTGHLIPQENPAVVRDAIFEIVDASAGRR</sequence>
<dbReference type="PANTHER" id="PTHR43798">
    <property type="entry name" value="MONOACYLGLYCEROL LIPASE"/>
    <property type="match status" value="1"/>
</dbReference>
<dbReference type="SUPFAM" id="SSF53474">
    <property type="entry name" value="alpha/beta-Hydrolases"/>
    <property type="match status" value="1"/>
</dbReference>
<accession>A0A9Y2JKC8</accession>
<keyword evidence="5" id="KW-1185">Reference proteome</keyword>
<dbReference type="PRINTS" id="PR00412">
    <property type="entry name" value="EPOXHYDRLASE"/>
</dbReference>
<dbReference type="PANTHER" id="PTHR43798:SF31">
    <property type="entry name" value="AB HYDROLASE SUPERFAMILY PROTEIN YCLE"/>
    <property type="match status" value="1"/>
</dbReference>
<evidence type="ECO:0000256" key="1">
    <source>
        <dbReference type="ARBA" id="ARBA00022801"/>
    </source>
</evidence>
<dbReference type="KEGG" id="amog:QRX60_33075"/>
<evidence type="ECO:0000313" key="4">
    <source>
        <dbReference type="EMBL" id="WIX98871.1"/>
    </source>
</evidence>